<dbReference type="AlphaFoldDB" id="A0AAW5GHC7"/>
<evidence type="ECO:0000313" key="1">
    <source>
        <dbReference type="EMBL" id="MCL6353647.1"/>
    </source>
</evidence>
<dbReference type="Proteomes" id="UP001055618">
    <property type="component" value="Unassembled WGS sequence"/>
</dbReference>
<sequence>MPGSSPETNGDLSADNRQLESALVSCALQVETIKHCQEQHDAETQQPAQRLK</sequence>
<dbReference type="InterPro" id="IPR047737">
    <property type="entry name" value="LysC"/>
</dbReference>
<dbReference type="NCBIfam" id="NF038368">
    <property type="entry name" value="P2_Rz1"/>
    <property type="match status" value="1"/>
</dbReference>
<organism evidence="2 4">
    <name type="scientific">Pectobacterium polaris</name>
    <dbReference type="NCBI Taxonomy" id="2042057"/>
    <lineage>
        <taxon>Bacteria</taxon>
        <taxon>Pseudomonadati</taxon>
        <taxon>Pseudomonadota</taxon>
        <taxon>Gammaproteobacteria</taxon>
        <taxon>Enterobacterales</taxon>
        <taxon>Pectobacteriaceae</taxon>
        <taxon>Pectobacterium</taxon>
    </lineage>
</organism>
<reference evidence="2" key="1">
    <citation type="submission" date="2019-02" db="EMBL/GenBank/DDBJ databases">
        <title>New Zealand Erwinia strains with phe-tRNA free attachment sites.</title>
        <authorList>
            <person name="Nunes-Leite L."/>
            <person name="Pitman A.R."/>
        </authorList>
    </citation>
    <scope>NUCLEOTIDE SEQUENCE</scope>
    <source>
        <strain evidence="2">Ec-140</strain>
        <strain evidence="1">Ec-143</strain>
    </source>
</reference>
<evidence type="ECO:0000313" key="2">
    <source>
        <dbReference type="EMBL" id="MCL6371056.1"/>
    </source>
</evidence>
<accession>A0AAW5GHC7</accession>
<evidence type="ECO:0000313" key="3">
    <source>
        <dbReference type="Proteomes" id="UP001055618"/>
    </source>
</evidence>
<protein>
    <submittedName>
        <fullName evidence="2">Phage lysis protein</fullName>
    </submittedName>
</protein>
<name>A0AAW5GHC7_9GAMM</name>
<keyword evidence="3" id="KW-1185">Reference proteome</keyword>
<comment type="caution">
    <text evidence="2">The sequence shown here is derived from an EMBL/GenBank/DDBJ whole genome shotgun (WGS) entry which is preliminary data.</text>
</comment>
<dbReference type="EMBL" id="SGPX01000015">
    <property type="protein sequence ID" value="MCL6353647.1"/>
    <property type="molecule type" value="Genomic_DNA"/>
</dbReference>
<gene>
    <name evidence="1" type="ORF">EXT50_21040</name>
    <name evidence="2" type="ORF">EXT53_21130</name>
</gene>
<proteinExistence type="predicted"/>
<dbReference type="Proteomes" id="UP001057360">
    <property type="component" value="Unassembled WGS sequence"/>
</dbReference>
<dbReference type="Pfam" id="PF23793">
    <property type="entry name" value="LysC"/>
    <property type="match status" value="1"/>
</dbReference>
<dbReference type="InterPro" id="IPR058979">
    <property type="entry name" value="LysC-like"/>
</dbReference>
<evidence type="ECO:0000313" key="4">
    <source>
        <dbReference type="Proteomes" id="UP001057360"/>
    </source>
</evidence>
<dbReference type="EMBL" id="SGPY01000015">
    <property type="protein sequence ID" value="MCL6371056.1"/>
    <property type="molecule type" value="Genomic_DNA"/>
</dbReference>